<feature type="transmembrane region" description="Helical" evidence="13">
    <location>
        <begin position="247"/>
        <end position="268"/>
    </location>
</feature>
<dbReference type="GO" id="GO:0005886">
    <property type="term" value="C:plasma membrane"/>
    <property type="evidence" value="ECO:0007669"/>
    <property type="project" value="UniProtKB-SubCell"/>
</dbReference>
<feature type="domain" description="G-protein coupled receptors family 1 profile" evidence="14">
    <location>
        <begin position="141"/>
        <end position="405"/>
    </location>
</feature>
<comment type="similarity">
    <text evidence="2">Belongs to the G-protein coupled receptor 1 family.</text>
</comment>
<feature type="transmembrane region" description="Helical" evidence="13">
    <location>
        <begin position="354"/>
        <end position="375"/>
    </location>
</feature>
<dbReference type="SUPFAM" id="SSF81321">
    <property type="entry name" value="Family A G protein-coupled receptor-like"/>
    <property type="match status" value="1"/>
</dbReference>
<evidence type="ECO:0000256" key="7">
    <source>
        <dbReference type="ARBA" id="ARBA00023040"/>
    </source>
</evidence>
<dbReference type="Gene3D" id="1.20.1070.10">
    <property type="entry name" value="Rhodopsin 7-helix transmembrane proteins"/>
    <property type="match status" value="1"/>
</dbReference>
<evidence type="ECO:0000256" key="2">
    <source>
        <dbReference type="ARBA" id="ARBA00010663"/>
    </source>
</evidence>
<dbReference type="GO" id="GO:0016503">
    <property type="term" value="F:pheromone receptor activity"/>
    <property type="evidence" value="ECO:0007669"/>
    <property type="project" value="InterPro"/>
</dbReference>
<evidence type="ECO:0000259" key="14">
    <source>
        <dbReference type="PROSITE" id="PS50262"/>
    </source>
</evidence>
<feature type="compositionally biased region" description="Polar residues" evidence="12">
    <location>
        <begin position="18"/>
        <end position="29"/>
    </location>
</feature>
<dbReference type="PRINTS" id="PR01534">
    <property type="entry name" value="VOMERONASL1R"/>
</dbReference>
<keyword evidence="6 13" id="KW-1133">Transmembrane helix</keyword>
<feature type="compositionally biased region" description="Low complexity" evidence="12">
    <location>
        <begin position="1"/>
        <end position="15"/>
    </location>
</feature>
<comment type="subcellular location">
    <subcellularLocation>
        <location evidence="1">Cell membrane</location>
        <topology evidence="1">Multi-pass membrane protein</topology>
    </subcellularLocation>
</comment>
<sequence>MASSPASRSRPPVRAFWNRTSSKSQSQCSELWPAGSFRDQDRAARDFPKQHGPLQQETPFKASFPEQTTRPVRAFLHRASHKSLSQRRALTPRQPLGSGRAARDFFRNIICFNIPGNMNQRVRDIDVKKIFYPQAGIGISANTILLCLQIAVFLVGPKPRLTDLPITHLALTHILMLLTTGILISTDVWEAQDITSDLKCKVLLFLYKVMRGLSICMTCVLSVLQAVTISPSDSWLANFKSKSTNSILGLFLSLWVLTMSIHSNQFFFTVATSNRTQSGLLLITEHCSFLTINCMQRKVLITLMACRDVFFVGLMVLSSGYMVIFLYRHKQRSMSLHSFRFSTNSSPEQRATHFILQFICCFAFLYCVDIIISLVKGITWRNDHNILCIQMLVANGYATVSPFVIISADTQKIKIIQTIWGNPPVFGSSRSESRQLATQLLFWQPPVALMQSLLDQATRCTSLLPPGNTLVFRGGCSAYKQLTRQLLLRQPPGAPVVAPRPSAVLSRLLYDDPSCPCLPLQWGEGRLAEQLNFTKFPAFWGYRPIRDASPTGENHPAALSWSQFSHYLLF</sequence>
<evidence type="ECO:0000256" key="11">
    <source>
        <dbReference type="ARBA" id="ARBA00023224"/>
    </source>
</evidence>
<keyword evidence="9" id="KW-1015">Disulfide bond</keyword>
<keyword evidence="16" id="KW-1185">Reference proteome</keyword>
<dbReference type="InterPro" id="IPR004072">
    <property type="entry name" value="Vmron_rcpt_1"/>
</dbReference>
<evidence type="ECO:0000256" key="10">
    <source>
        <dbReference type="ARBA" id="ARBA00023170"/>
    </source>
</evidence>
<protein>
    <submittedName>
        <fullName evidence="15">Vomeronasal type-1 receptor 90</fullName>
    </submittedName>
</protein>
<evidence type="ECO:0000256" key="13">
    <source>
        <dbReference type="SAM" id="Phobius"/>
    </source>
</evidence>
<keyword evidence="8 13" id="KW-0472">Membrane</keyword>
<organism evidence="15 16">
    <name type="scientific">Sciurus carolinensis</name>
    <name type="common">Eastern gray squirrel</name>
    <dbReference type="NCBI Taxonomy" id="30640"/>
    <lineage>
        <taxon>Eukaryota</taxon>
        <taxon>Metazoa</taxon>
        <taxon>Chordata</taxon>
        <taxon>Craniata</taxon>
        <taxon>Vertebrata</taxon>
        <taxon>Euteleostomi</taxon>
        <taxon>Mammalia</taxon>
        <taxon>Eutheria</taxon>
        <taxon>Euarchontoglires</taxon>
        <taxon>Glires</taxon>
        <taxon>Rodentia</taxon>
        <taxon>Sciuromorpha</taxon>
        <taxon>Sciuridae</taxon>
        <taxon>Sciurinae</taxon>
        <taxon>Sciurini</taxon>
        <taxon>Sciurus</taxon>
    </lineage>
</organism>
<keyword evidence="3" id="KW-1003">Cell membrane</keyword>
<dbReference type="EMBL" id="JAATJV010418693">
    <property type="protein sequence ID" value="MBZ3887750.1"/>
    <property type="molecule type" value="Genomic_DNA"/>
</dbReference>
<evidence type="ECO:0000256" key="4">
    <source>
        <dbReference type="ARBA" id="ARBA00022507"/>
    </source>
</evidence>
<evidence type="ECO:0000256" key="8">
    <source>
        <dbReference type="ARBA" id="ARBA00023136"/>
    </source>
</evidence>
<feature type="transmembrane region" description="Helical" evidence="13">
    <location>
        <begin position="387"/>
        <end position="408"/>
    </location>
</feature>
<evidence type="ECO:0000256" key="3">
    <source>
        <dbReference type="ARBA" id="ARBA00022475"/>
    </source>
</evidence>
<keyword evidence="7" id="KW-0297">G-protein coupled receptor</keyword>
<evidence type="ECO:0000256" key="12">
    <source>
        <dbReference type="SAM" id="MobiDB-lite"/>
    </source>
</evidence>
<feature type="transmembrane region" description="Helical" evidence="13">
    <location>
        <begin position="205"/>
        <end position="227"/>
    </location>
</feature>
<keyword evidence="4" id="KW-0589">Pheromone response</keyword>
<feature type="compositionally biased region" description="Basic and acidic residues" evidence="12">
    <location>
        <begin position="38"/>
        <end position="49"/>
    </location>
</feature>
<name>A0AA41NCB0_SCICA</name>
<dbReference type="GO" id="GO:0007606">
    <property type="term" value="P:sensory perception of chemical stimulus"/>
    <property type="evidence" value="ECO:0007669"/>
    <property type="project" value="UniProtKB-ARBA"/>
</dbReference>
<evidence type="ECO:0000256" key="1">
    <source>
        <dbReference type="ARBA" id="ARBA00004651"/>
    </source>
</evidence>
<dbReference type="AlphaFoldDB" id="A0AA41NCB0"/>
<dbReference type="Proteomes" id="UP001166674">
    <property type="component" value="Unassembled WGS sequence"/>
</dbReference>
<proteinExistence type="inferred from homology"/>
<dbReference type="GO" id="GO:0019236">
    <property type="term" value="P:response to pheromone"/>
    <property type="evidence" value="ECO:0007669"/>
    <property type="project" value="UniProtKB-KW"/>
</dbReference>
<accession>A0AA41NCB0</accession>
<dbReference type="CDD" id="cd13949">
    <property type="entry name" value="7tm_V1R_pheromone"/>
    <property type="match status" value="1"/>
</dbReference>
<keyword evidence="11" id="KW-0807">Transducer</keyword>
<gene>
    <name evidence="15" type="ORF">SUZIE_194515</name>
</gene>
<feature type="transmembrane region" description="Helical" evidence="13">
    <location>
        <begin position="130"/>
        <end position="154"/>
    </location>
</feature>
<keyword evidence="10 15" id="KW-0675">Receptor</keyword>
<feature type="transmembrane region" description="Helical" evidence="13">
    <location>
        <begin position="166"/>
        <end position="184"/>
    </location>
</feature>
<evidence type="ECO:0000256" key="9">
    <source>
        <dbReference type="ARBA" id="ARBA00023157"/>
    </source>
</evidence>
<keyword evidence="5 13" id="KW-0812">Transmembrane</keyword>
<feature type="transmembrane region" description="Helical" evidence="13">
    <location>
        <begin position="305"/>
        <end position="327"/>
    </location>
</feature>
<dbReference type="InterPro" id="IPR017452">
    <property type="entry name" value="GPCR_Rhodpsn_7TM"/>
</dbReference>
<evidence type="ECO:0000313" key="16">
    <source>
        <dbReference type="Proteomes" id="UP001166674"/>
    </source>
</evidence>
<evidence type="ECO:0000256" key="5">
    <source>
        <dbReference type="ARBA" id="ARBA00022692"/>
    </source>
</evidence>
<evidence type="ECO:0000256" key="6">
    <source>
        <dbReference type="ARBA" id="ARBA00022989"/>
    </source>
</evidence>
<evidence type="ECO:0000313" key="15">
    <source>
        <dbReference type="EMBL" id="MBZ3887750.1"/>
    </source>
</evidence>
<dbReference type="PROSITE" id="PS50262">
    <property type="entry name" value="G_PROTEIN_RECEP_F1_2"/>
    <property type="match status" value="1"/>
</dbReference>
<feature type="region of interest" description="Disordered" evidence="12">
    <location>
        <begin position="1"/>
        <end position="58"/>
    </location>
</feature>
<dbReference type="FunFam" id="1.20.1070.10:FF:000051">
    <property type="entry name" value="Vomeronasal type-1 receptor"/>
    <property type="match status" value="1"/>
</dbReference>
<dbReference type="PANTHER" id="PTHR24062">
    <property type="entry name" value="VOMERONASAL TYPE-1 RECEPTOR"/>
    <property type="match status" value="1"/>
</dbReference>
<dbReference type="Pfam" id="PF03402">
    <property type="entry name" value="V1R"/>
    <property type="match status" value="1"/>
</dbReference>
<reference evidence="15" key="1">
    <citation type="submission" date="2020-03" db="EMBL/GenBank/DDBJ databases">
        <title>Studies in the Genomics of Life Span.</title>
        <authorList>
            <person name="Glass D."/>
        </authorList>
    </citation>
    <scope>NUCLEOTIDE SEQUENCE</scope>
    <source>
        <strain evidence="15">SUZIE</strain>
        <tissue evidence="15">Muscle</tissue>
    </source>
</reference>
<comment type="caution">
    <text evidence="15">The sequence shown here is derived from an EMBL/GenBank/DDBJ whole genome shotgun (WGS) entry which is preliminary data.</text>
</comment>